<protein>
    <submittedName>
        <fullName evidence="2">Uncharacterized protein</fullName>
    </submittedName>
</protein>
<feature type="compositionally biased region" description="Polar residues" evidence="1">
    <location>
        <begin position="1"/>
        <end position="23"/>
    </location>
</feature>
<dbReference type="PANTHER" id="PTHR47481:SF10">
    <property type="entry name" value="COPIA-LIKE POLYPROTEIN_RETROTRANSPOSON"/>
    <property type="match status" value="1"/>
</dbReference>
<evidence type="ECO:0000313" key="2">
    <source>
        <dbReference type="EMBL" id="KAK5812456.1"/>
    </source>
</evidence>
<proteinExistence type="predicted"/>
<keyword evidence="3" id="KW-1185">Reference proteome</keyword>
<evidence type="ECO:0000256" key="1">
    <source>
        <dbReference type="SAM" id="MobiDB-lite"/>
    </source>
</evidence>
<organism evidence="2 3">
    <name type="scientific">Gossypium arboreum</name>
    <name type="common">Tree cotton</name>
    <name type="synonym">Gossypium nanking</name>
    <dbReference type="NCBI Taxonomy" id="29729"/>
    <lineage>
        <taxon>Eukaryota</taxon>
        <taxon>Viridiplantae</taxon>
        <taxon>Streptophyta</taxon>
        <taxon>Embryophyta</taxon>
        <taxon>Tracheophyta</taxon>
        <taxon>Spermatophyta</taxon>
        <taxon>Magnoliopsida</taxon>
        <taxon>eudicotyledons</taxon>
        <taxon>Gunneridae</taxon>
        <taxon>Pentapetalae</taxon>
        <taxon>rosids</taxon>
        <taxon>malvids</taxon>
        <taxon>Malvales</taxon>
        <taxon>Malvaceae</taxon>
        <taxon>Malvoideae</taxon>
        <taxon>Gossypium</taxon>
    </lineage>
</organism>
<sequence length="278" mass="31298">MAQSTNSISATNDVCDTTPSVHSESGKTCLVQSFPKHDTIKLNKGNFIQWQQHIKLILEWLSRIKHDLRSIKKGTLTIKEYIAKVQNTYTLLEASGHQISNSERVEIVLSRLLLEYDAVVTLASFSSEPLPLHRLMVVLLEFENRQQHMVVETFYHANLTESTPPSTLMMVDFSWFIGSLPGYHGRDFKGRCKICDRFGHLAQRLMANYDQYGDRGPRVQYGNGSHISSRVDYGNGGPCVSNLGINMPIARDPDQRALTGPHVHWSTKPKACVSRIAS</sequence>
<name>A0ABR0P468_GOSAR</name>
<reference evidence="2 3" key="1">
    <citation type="submission" date="2023-03" db="EMBL/GenBank/DDBJ databases">
        <title>WGS of Gossypium arboreum.</title>
        <authorList>
            <person name="Yu D."/>
        </authorList>
    </citation>
    <scope>NUCLEOTIDE SEQUENCE [LARGE SCALE GENOMIC DNA]</scope>
    <source>
        <tissue evidence="2">Leaf</tissue>
    </source>
</reference>
<dbReference type="EMBL" id="JARKNE010000008">
    <property type="protein sequence ID" value="KAK5812456.1"/>
    <property type="molecule type" value="Genomic_DNA"/>
</dbReference>
<dbReference type="Proteomes" id="UP001358586">
    <property type="component" value="Chromosome 8"/>
</dbReference>
<feature type="region of interest" description="Disordered" evidence="1">
    <location>
        <begin position="1"/>
        <end position="25"/>
    </location>
</feature>
<dbReference type="PANTHER" id="PTHR47481">
    <property type="match status" value="1"/>
</dbReference>
<comment type="caution">
    <text evidence="2">The sequence shown here is derived from an EMBL/GenBank/DDBJ whole genome shotgun (WGS) entry which is preliminary data.</text>
</comment>
<gene>
    <name evidence="2" type="ORF">PVK06_027886</name>
</gene>
<evidence type="ECO:0000313" key="3">
    <source>
        <dbReference type="Proteomes" id="UP001358586"/>
    </source>
</evidence>
<accession>A0ABR0P468</accession>